<dbReference type="Proteomes" id="UP001152755">
    <property type="component" value="Unassembled WGS sequence"/>
</dbReference>
<dbReference type="RefSeq" id="WP_332519802.1">
    <property type="nucleotide sequence ID" value="NZ_JANRHA010000005.1"/>
</dbReference>
<keyword evidence="2" id="KW-1185">Reference proteome</keyword>
<evidence type="ECO:0000313" key="1">
    <source>
        <dbReference type="EMBL" id="MDG3014843.1"/>
    </source>
</evidence>
<proteinExistence type="predicted"/>
<evidence type="ECO:0008006" key="3">
    <source>
        <dbReference type="Google" id="ProtNLM"/>
    </source>
</evidence>
<dbReference type="AlphaFoldDB" id="A0A9X4RDQ7"/>
<protein>
    <recommendedName>
        <fullName evidence="3">DUF3558 domain-containing protein</fullName>
    </recommendedName>
</protein>
<reference evidence="1" key="1">
    <citation type="submission" date="2022-08" db="EMBL/GenBank/DDBJ databases">
        <title>Genome analysis of Corynebacteriales strain.</title>
        <authorList>
            <person name="Lee S.D."/>
        </authorList>
    </citation>
    <scope>NUCLEOTIDE SEQUENCE</scope>
    <source>
        <strain evidence="1">D3-21</strain>
    </source>
</reference>
<organism evidence="1 2">
    <name type="scientific">Speluncibacter jeojiensis</name>
    <dbReference type="NCBI Taxonomy" id="2710754"/>
    <lineage>
        <taxon>Bacteria</taxon>
        <taxon>Bacillati</taxon>
        <taxon>Actinomycetota</taxon>
        <taxon>Actinomycetes</taxon>
        <taxon>Mycobacteriales</taxon>
        <taxon>Speluncibacteraceae</taxon>
        <taxon>Speluncibacter</taxon>
    </lineage>
</organism>
<comment type="caution">
    <text evidence="1">The sequence shown here is derived from an EMBL/GenBank/DDBJ whole genome shotgun (WGS) entry which is preliminary data.</text>
</comment>
<evidence type="ECO:0000313" key="2">
    <source>
        <dbReference type="Proteomes" id="UP001152755"/>
    </source>
</evidence>
<gene>
    <name evidence="1" type="ORF">NVS88_09765</name>
</gene>
<sequence length="185" mass="18630">MGVPSFLLGGRRVVALVAMSAGVLAVAGCGTGAWPSNAGTSTSLPPTATTPNIAATAGACGLLTPAEVIAATGAEVGRVSYLGDGCVWERTQDGSDPVLNLQTTTTQDGDIATTFARRRAELADPTQNPGIGQASFVVSGIPGAVDWVQDGKMFDLRIMDSGPGVDRNAAALMLAQQASARVGQS</sequence>
<name>A0A9X4RDQ7_9ACTN</name>
<accession>A0A9X4RDQ7</accession>
<dbReference type="EMBL" id="JANRHA010000005">
    <property type="protein sequence ID" value="MDG3014843.1"/>
    <property type="molecule type" value="Genomic_DNA"/>
</dbReference>